<evidence type="ECO:0000256" key="8">
    <source>
        <dbReference type="ARBA" id="ARBA00022619"/>
    </source>
</evidence>
<dbReference type="HAMAP" id="MF_00179">
    <property type="entry name" value="RibA"/>
    <property type="match status" value="1"/>
</dbReference>
<evidence type="ECO:0000256" key="1">
    <source>
        <dbReference type="ARBA" id="ARBA00000141"/>
    </source>
</evidence>
<dbReference type="NCBIfam" id="TIGR00506">
    <property type="entry name" value="ribB"/>
    <property type="match status" value="1"/>
</dbReference>
<dbReference type="HAMAP" id="MF_00180">
    <property type="entry name" value="RibB"/>
    <property type="match status" value="1"/>
</dbReference>
<keyword evidence="11 20" id="KW-0378">Hydrolase</keyword>
<keyword evidence="17" id="KW-0511">Multifunctional enzyme</keyword>
<comment type="function">
    <text evidence="18 20">Catalyzes the conversion of GTP to 2,5-diamino-6-ribosylamino-4(3H)-pyrimidinone 5'-phosphate (DARP), formate and pyrophosphate.</text>
</comment>
<dbReference type="NCBIfam" id="NF001591">
    <property type="entry name" value="PRK00393.1"/>
    <property type="match status" value="1"/>
</dbReference>
<name>R0EBK1_CAUVI</name>
<feature type="binding site" evidence="21">
    <location>
        <position position="141"/>
    </location>
    <ligand>
        <name>Mg(2+)</name>
        <dbReference type="ChEBI" id="CHEBI:18420"/>
        <label>2</label>
    </ligand>
</feature>
<comment type="function">
    <text evidence="3 21">Catalyzes the conversion of D-ribulose 5-phosphate to formate and 3,4-dihydroxy-2-butanone 4-phosphate.</text>
</comment>
<comment type="similarity">
    <text evidence="21">Belongs to the DHBP synthase family.</text>
</comment>
<feature type="active site" description="Nucleophile" evidence="20">
    <location>
        <position position="322"/>
    </location>
</feature>
<dbReference type="CDD" id="cd00641">
    <property type="entry name" value="GTP_cyclohydro2"/>
    <property type="match status" value="1"/>
</dbReference>
<feature type="binding site" evidence="20">
    <location>
        <position position="308"/>
    </location>
    <ligand>
        <name>GTP</name>
        <dbReference type="ChEBI" id="CHEBI:37565"/>
    </ligand>
</feature>
<dbReference type="InterPro" id="IPR032677">
    <property type="entry name" value="GTP_cyclohydro_II"/>
</dbReference>
<evidence type="ECO:0000256" key="5">
    <source>
        <dbReference type="ARBA" id="ARBA00004904"/>
    </source>
</evidence>
<dbReference type="InterPro" id="IPR000422">
    <property type="entry name" value="DHBP_synthase_RibB"/>
</dbReference>
<feature type="binding site" evidence="20">
    <location>
        <position position="264"/>
    </location>
    <ligand>
        <name>GTP</name>
        <dbReference type="ChEBI" id="CHEBI:37565"/>
    </ligand>
</feature>
<evidence type="ECO:0000256" key="12">
    <source>
        <dbReference type="ARBA" id="ARBA00022833"/>
    </source>
</evidence>
<evidence type="ECO:0000256" key="11">
    <source>
        <dbReference type="ARBA" id="ARBA00022801"/>
    </source>
</evidence>
<dbReference type="InterPro" id="IPR017945">
    <property type="entry name" value="DHBP_synth_RibB-like_a/b_dom"/>
</dbReference>
<dbReference type="InterPro" id="IPR036144">
    <property type="entry name" value="RibA-like_sf"/>
</dbReference>
<dbReference type="PATRIC" id="fig|1292034.3.peg.1032"/>
<dbReference type="GO" id="GO:0009231">
    <property type="term" value="P:riboflavin biosynthetic process"/>
    <property type="evidence" value="ECO:0007669"/>
    <property type="project" value="UniProtKB-UniRule"/>
</dbReference>
<evidence type="ECO:0000256" key="16">
    <source>
        <dbReference type="ARBA" id="ARBA00023239"/>
    </source>
</evidence>
<keyword evidence="12 20" id="KW-0862">Zinc</keyword>
<dbReference type="SUPFAM" id="SSF55821">
    <property type="entry name" value="YrdC/RibB"/>
    <property type="match status" value="1"/>
</dbReference>
<feature type="binding site" evidence="20">
    <location>
        <position position="348"/>
    </location>
    <ligand>
        <name>GTP</name>
        <dbReference type="ChEBI" id="CHEBI:37565"/>
    </ligand>
</feature>
<comment type="similarity">
    <text evidence="7">In the C-terminal section; belongs to the GTP cyclohydrolase II family.</text>
</comment>
<dbReference type="GO" id="GO:0008686">
    <property type="term" value="F:3,4-dihydroxy-2-butanone-4-phosphate synthase activity"/>
    <property type="evidence" value="ECO:0007669"/>
    <property type="project" value="UniProtKB-UniRule"/>
</dbReference>
<dbReference type="PIRSF" id="PIRSF001259">
    <property type="entry name" value="RibA"/>
    <property type="match status" value="1"/>
</dbReference>
<evidence type="ECO:0000256" key="2">
    <source>
        <dbReference type="ARBA" id="ARBA00001936"/>
    </source>
</evidence>
<dbReference type="RefSeq" id="WP_004616631.1">
    <property type="nucleotide sequence ID" value="NZ_APMP01000004.1"/>
</dbReference>
<dbReference type="GO" id="GO:0000287">
    <property type="term" value="F:magnesium ion binding"/>
    <property type="evidence" value="ECO:0007669"/>
    <property type="project" value="UniProtKB-UniRule"/>
</dbReference>
<keyword evidence="8 21" id="KW-0686">Riboflavin biosynthesis</keyword>
<feature type="site" description="Essential for catalytic activity" evidence="21">
    <location>
        <position position="162"/>
    </location>
</feature>
<dbReference type="SUPFAM" id="SSF142695">
    <property type="entry name" value="RibA-like"/>
    <property type="match status" value="1"/>
</dbReference>
<evidence type="ECO:0000256" key="18">
    <source>
        <dbReference type="ARBA" id="ARBA00043932"/>
    </source>
</evidence>
<reference evidence="23 24" key="1">
    <citation type="journal article" date="2013" name="Genome Announc.">
        <title>Draft Genome Sequence for Caulobacter sp. Strain OR37, a Bacterium Tolerant to Heavy Metals.</title>
        <authorList>
            <person name="Utturkar S.M."/>
            <person name="Bollmann A."/>
            <person name="Brzoska R.M."/>
            <person name="Klingeman D.M."/>
            <person name="Epstein S.E."/>
            <person name="Palumbo A.V."/>
            <person name="Brown S.D."/>
        </authorList>
    </citation>
    <scope>NUCLEOTIDE SEQUENCE [LARGE SCALE GENOMIC DNA]</scope>
    <source>
        <strain evidence="23 24">OR37</strain>
    </source>
</reference>
<feature type="domain" description="GTP cyclohydrolase II" evidence="22">
    <location>
        <begin position="203"/>
        <end position="364"/>
    </location>
</feature>
<comment type="similarity">
    <text evidence="20">Belongs to the GTP cyclohydrolase II family.</text>
</comment>
<dbReference type="FunFam" id="3.90.870.10:FF:000001">
    <property type="entry name" value="Riboflavin biosynthesis protein RibBA"/>
    <property type="match status" value="1"/>
</dbReference>
<dbReference type="Pfam" id="PF00925">
    <property type="entry name" value="GTP_cyclohydro2"/>
    <property type="match status" value="1"/>
</dbReference>
<gene>
    <name evidence="20" type="primary">ribA</name>
    <name evidence="21" type="synonym">ribB</name>
    <name evidence="23" type="ORF">OR37_01047</name>
</gene>
<keyword evidence="14 20" id="KW-0342">GTP-binding</keyword>
<evidence type="ECO:0000256" key="21">
    <source>
        <dbReference type="HAMAP-Rule" id="MF_00180"/>
    </source>
</evidence>
<comment type="catalytic activity">
    <reaction evidence="19 20">
        <text>GTP + 4 H2O = 2,5-diamino-6-hydroxy-4-(5-phosphoribosylamino)-pyrimidine + formate + 2 phosphate + 3 H(+)</text>
        <dbReference type="Rhea" id="RHEA:23704"/>
        <dbReference type="ChEBI" id="CHEBI:15377"/>
        <dbReference type="ChEBI" id="CHEBI:15378"/>
        <dbReference type="ChEBI" id="CHEBI:15740"/>
        <dbReference type="ChEBI" id="CHEBI:37565"/>
        <dbReference type="ChEBI" id="CHEBI:43474"/>
        <dbReference type="ChEBI" id="CHEBI:58614"/>
        <dbReference type="EC" id="3.5.4.25"/>
    </reaction>
</comment>
<comment type="cofactor">
    <cofactor evidence="21">
        <name>Mg(2+)</name>
        <dbReference type="ChEBI" id="CHEBI:18420"/>
    </cofactor>
    <cofactor evidence="21">
        <name>Mn(2+)</name>
        <dbReference type="ChEBI" id="CHEBI:29035"/>
    </cofactor>
    <text evidence="21">Binds 2 divalent metal cations per subunit. Magnesium or manganese.</text>
</comment>
<dbReference type="Proteomes" id="UP000013063">
    <property type="component" value="Unassembled WGS sequence"/>
</dbReference>
<evidence type="ECO:0000256" key="17">
    <source>
        <dbReference type="ARBA" id="ARBA00023268"/>
    </source>
</evidence>
<comment type="subunit">
    <text evidence="21">Homodimer.</text>
</comment>
<organism evidence="23 24">
    <name type="scientific">Caulobacter vibrioides OR37</name>
    <dbReference type="NCBI Taxonomy" id="1292034"/>
    <lineage>
        <taxon>Bacteria</taxon>
        <taxon>Pseudomonadati</taxon>
        <taxon>Pseudomonadota</taxon>
        <taxon>Alphaproteobacteria</taxon>
        <taxon>Caulobacterales</taxon>
        <taxon>Caulobacteraceae</taxon>
        <taxon>Caulobacter</taxon>
    </lineage>
</organism>
<dbReference type="eggNOG" id="COG0108">
    <property type="taxonomic scope" value="Bacteria"/>
</dbReference>
<keyword evidence="10 20" id="KW-0547">Nucleotide-binding</keyword>
<evidence type="ECO:0000256" key="15">
    <source>
        <dbReference type="ARBA" id="ARBA00023211"/>
    </source>
</evidence>
<evidence type="ECO:0000256" key="9">
    <source>
        <dbReference type="ARBA" id="ARBA00022723"/>
    </source>
</evidence>
<evidence type="ECO:0000256" key="14">
    <source>
        <dbReference type="ARBA" id="ARBA00023134"/>
    </source>
</evidence>
<keyword evidence="24" id="KW-1185">Reference proteome</keyword>
<evidence type="ECO:0000313" key="23">
    <source>
        <dbReference type="EMBL" id="ENZ82853.1"/>
    </source>
</evidence>
<dbReference type="EC" id="3.5.4.25" evidence="20"/>
<dbReference type="GO" id="GO:0005829">
    <property type="term" value="C:cytosol"/>
    <property type="evidence" value="ECO:0007669"/>
    <property type="project" value="TreeGrafter"/>
</dbReference>
<protein>
    <recommendedName>
        <fullName evidence="20 21">Multifunctional fusion protein</fullName>
    </recommendedName>
    <domain>
        <recommendedName>
            <fullName evidence="20">GTP cyclohydrolase-2</fullName>
            <ecNumber evidence="20">3.5.4.25</ecNumber>
        </recommendedName>
        <alternativeName>
            <fullName evidence="20">GTP cyclohydrolase II</fullName>
        </alternativeName>
    </domain>
    <domain>
        <recommendedName>
            <fullName evidence="21">3,4-dihydroxy-2-butanone 4-phosphate synthase</fullName>
            <shortName evidence="21">DHBP synthase</shortName>
            <ecNumber evidence="21">4.1.99.12</ecNumber>
        </recommendedName>
    </domain>
</protein>
<evidence type="ECO:0000256" key="7">
    <source>
        <dbReference type="ARBA" id="ARBA00008976"/>
    </source>
</evidence>
<dbReference type="OrthoDB" id="9793111at2"/>
<dbReference type="EC" id="4.1.99.12" evidence="21"/>
<feature type="binding site" evidence="21">
    <location>
        <begin position="25"/>
        <end position="26"/>
    </location>
    <ligand>
        <name>D-ribulose 5-phosphate</name>
        <dbReference type="ChEBI" id="CHEBI:58121"/>
    </ligand>
</feature>
<dbReference type="FunFam" id="3.40.50.10990:FF:000001">
    <property type="entry name" value="Riboflavin biosynthesis protein RibBA"/>
    <property type="match status" value="1"/>
</dbReference>
<proteinExistence type="inferred from homology"/>
<feature type="binding site" evidence="20">
    <location>
        <position position="248"/>
    </location>
    <ligand>
        <name>Zn(2+)</name>
        <dbReference type="ChEBI" id="CHEBI:29105"/>
        <note>catalytic</note>
    </ligand>
</feature>
<evidence type="ECO:0000256" key="4">
    <source>
        <dbReference type="ARBA" id="ARBA00004853"/>
    </source>
</evidence>
<dbReference type="GO" id="GO:0008270">
    <property type="term" value="F:zinc ion binding"/>
    <property type="evidence" value="ECO:0007669"/>
    <property type="project" value="UniProtKB-UniRule"/>
</dbReference>
<dbReference type="AlphaFoldDB" id="R0EBK1"/>
<comment type="similarity">
    <text evidence="6">In the N-terminal section; belongs to the DHBP synthase family.</text>
</comment>
<dbReference type="Pfam" id="PF00926">
    <property type="entry name" value="DHBP_synthase"/>
    <property type="match status" value="1"/>
</dbReference>
<accession>R0EBK1</accession>
<feature type="binding site" evidence="20">
    <location>
        <begin position="243"/>
        <end position="247"/>
    </location>
    <ligand>
        <name>GTP</name>
        <dbReference type="ChEBI" id="CHEBI:37565"/>
    </ligand>
</feature>
<feature type="active site" description="Proton acceptor" evidence="20">
    <location>
        <position position="320"/>
    </location>
</feature>
<feature type="binding site" evidence="21">
    <location>
        <position position="30"/>
    </location>
    <ligand>
        <name>D-ribulose 5-phosphate</name>
        <dbReference type="ChEBI" id="CHEBI:58121"/>
    </ligand>
</feature>
<comment type="cofactor">
    <cofactor evidence="20">
        <name>Zn(2+)</name>
        <dbReference type="ChEBI" id="CHEBI:29105"/>
    </cofactor>
    <text evidence="20">Binds 1 zinc ion per subunit.</text>
</comment>
<feature type="site" description="Essential for catalytic activity" evidence="21">
    <location>
        <position position="124"/>
    </location>
</feature>
<evidence type="ECO:0000256" key="20">
    <source>
        <dbReference type="HAMAP-Rule" id="MF_00179"/>
    </source>
</evidence>
<dbReference type="GO" id="GO:0005525">
    <property type="term" value="F:GTP binding"/>
    <property type="evidence" value="ECO:0007669"/>
    <property type="project" value="UniProtKB-KW"/>
</dbReference>
<comment type="catalytic activity">
    <reaction evidence="1 21">
        <text>D-ribulose 5-phosphate = (2S)-2-hydroxy-3-oxobutyl phosphate + formate + H(+)</text>
        <dbReference type="Rhea" id="RHEA:18457"/>
        <dbReference type="ChEBI" id="CHEBI:15378"/>
        <dbReference type="ChEBI" id="CHEBI:15740"/>
        <dbReference type="ChEBI" id="CHEBI:58121"/>
        <dbReference type="ChEBI" id="CHEBI:58830"/>
        <dbReference type="EC" id="4.1.99.12"/>
    </reaction>
</comment>
<dbReference type="EMBL" id="APMP01000004">
    <property type="protein sequence ID" value="ENZ82853.1"/>
    <property type="molecule type" value="Genomic_DNA"/>
</dbReference>
<comment type="caution">
    <text evidence="23">The sequence shown here is derived from an EMBL/GenBank/DDBJ whole genome shotgun (WGS) entry which is preliminary data.</text>
</comment>
<comment type="cofactor">
    <cofactor evidence="2">
        <name>Mn(2+)</name>
        <dbReference type="ChEBI" id="CHEBI:29035"/>
    </cofactor>
</comment>
<feature type="binding site" evidence="20">
    <location>
        <position position="343"/>
    </location>
    <ligand>
        <name>GTP</name>
        <dbReference type="ChEBI" id="CHEBI:37565"/>
    </ligand>
</feature>
<dbReference type="GO" id="GO:0003935">
    <property type="term" value="F:GTP cyclohydrolase II activity"/>
    <property type="evidence" value="ECO:0007669"/>
    <property type="project" value="UniProtKB-UniRule"/>
</dbReference>
<evidence type="ECO:0000256" key="13">
    <source>
        <dbReference type="ARBA" id="ARBA00022842"/>
    </source>
</evidence>
<sequence length="392" mass="41072">MSRLSEALERLKAGGMIIVVDDIDRENEGDLVMAAEHVDAAAIAFMAKEGSGLICLSLEAQAVERLNLAPMVADNRTRRGTAFTVSIEAAVGIDTGISAHDRAMTIAAATAPDATAADLVSPGHVFPLRAAPGGVLVRRGHTEASIDLVTLAGLRPAAVICEIMNPDGAMARGPSLDAFAARHGLPVVSIAELVEHRRAVTEVARANLPTEHGTFEVVAFRTQDAEHLALIAAPRDGAAPLVRVHSECLTGDALGSRRCDCGEQLRASLDRIGQDGGVLVYVGGHEGRGLGLANKIAAYALQDQGLDTVSANHALGFVDDARDYGAAGQILQALGVGRVRLMTNNPRKVEAMTAAGLEVVERVPVLVRQTDDNAAYLTTKRDRLGHDLGHAA</sequence>
<dbReference type="PANTHER" id="PTHR21327">
    <property type="entry name" value="GTP CYCLOHYDROLASE II-RELATED"/>
    <property type="match status" value="1"/>
</dbReference>
<keyword evidence="13 21" id="KW-0460">Magnesium</keyword>
<dbReference type="STRING" id="1292034.OR37_01047"/>
<dbReference type="UniPathway" id="UPA00275">
    <property type="reaction ID" value="UER00399"/>
</dbReference>
<feature type="binding site" evidence="20">
    <location>
        <position position="261"/>
    </location>
    <ligand>
        <name>Zn(2+)</name>
        <dbReference type="ChEBI" id="CHEBI:29105"/>
        <note>catalytic</note>
    </ligand>
</feature>
<dbReference type="NCBIfam" id="TIGR00505">
    <property type="entry name" value="ribA"/>
    <property type="match status" value="1"/>
</dbReference>
<dbReference type="Gene3D" id="3.90.870.10">
    <property type="entry name" value="DHBP synthase"/>
    <property type="match status" value="1"/>
</dbReference>
<feature type="binding site" evidence="21">
    <location>
        <position position="26"/>
    </location>
    <ligand>
        <name>Mg(2+)</name>
        <dbReference type="ChEBI" id="CHEBI:18420"/>
        <label>1</label>
    </ligand>
</feature>
<comment type="pathway">
    <text evidence="5 21">Cofactor biosynthesis; riboflavin biosynthesis; 2-hydroxy-3-oxobutyl phosphate from D-ribulose 5-phosphate: step 1/1.</text>
</comment>
<keyword evidence="15 21" id="KW-0464">Manganese</keyword>
<keyword evidence="9 21" id="KW-0479">Metal-binding</keyword>
<feature type="binding site" evidence="20">
    <location>
        <position position="259"/>
    </location>
    <ligand>
        <name>Zn(2+)</name>
        <dbReference type="ChEBI" id="CHEBI:29105"/>
        <note>catalytic</note>
    </ligand>
</feature>
<dbReference type="Gene3D" id="3.40.50.10990">
    <property type="entry name" value="GTP cyclohydrolase II"/>
    <property type="match status" value="1"/>
</dbReference>
<keyword evidence="16 21" id="KW-0456">Lyase</keyword>
<evidence type="ECO:0000256" key="10">
    <source>
        <dbReference type="ARBA" id="ARBA00022741"/>
    </source>
</evidence>
<evidence type="ECO:0000259" key="22">
    <source>
        <dbReference type="Pfam" id="PF00925"/>
    </source>
</evidence>
<evidence type="ECO:0000256" key="3">
    <source>
        <dbReference type="ARBA" id="ARBA00002284"/>
    </source>
</evidence>
<evidence type="ECO:0000256" key="6">
    <source>
        <dbReference type="ARBA" id="ARBA00005520"/>
    </source>
</evidence>
<comment type="pathway">
    <text evidence="4 20">Cofactor biosynthesis; riboflavin biosynthesis; 5-amino-6-(D-ribitylamino)uracil from GTP: step 1/4.</text>
</comment>
<evidence type="ECO:0000256" key="19">
    <source>
        <dbReference type="ARBA" id="ARBA00049295"/>
    </source>
</evidence>
<dbReference type="GO" id="GO:0030145">
    <property type="term" value="F:manganese ion binding"/>
    <property type="evidence" value="ECO:0007669"/>
    <property type="project" value="UniProtKB-UniRule"/>
</dbReference>
<feature type="binding site" evidence="21">
    <location>
        <position position="26"/>
    </location>
    <ligand>
        <name>Mg(2+)</name>
        <dbReference type="ChEBI" id="CHEBI:18420"/>
        <label>2</label>
    </ligand>
</feature>
<evidence type="ECO:0000313" key="24">
    <source>
        <dbReference type="Proteomes" id="UP000013063"/>
    </source>
</evidence>
<feature type="binding site" evidence="20">
    <location>
        <begin position="286"/>
        <end position="288"/>
    </location>
    <ligand>
        <name>GTP</name>
        <dbReference type="ChEBI" id="CHEBI:37565"/>
    </ligand>
</feature>
<dbReference type="InterPro" id="IPR000926">
    <property type="entry name" value="RibA"/>
</dbReference>
<feature type="binding site" evidence="21">
    <location>
        <begin position="138"/>
        <end position="142"/>
    </location>
    <ligand>
        <name>D-ribulose 5-phosphate</name>
        <dbReference type="ChEBI" id="CHEBI:58121"/>
    </ligand>
</feature>
<dbReference type="PANTHER" id="PTHR21327:SF18">
    <property type="entry name" value="3,4-DIHYDROXY-2-BUTANONE 4-PHOSPHATE SYNTHASE"/>
    <property type="match status" value="1"/>
</dbReference>
<dbReference type="eggNOG" id="COG0807">
    <property type="taxonomic scope" value="Bacteria"/>
</dbReference>